<organism evidence="1 2">
    <name type="scientific">Vitis vinifera</name>
    <name type="common">Grape</name>
    <dbReference type="NCBI Taxonomy" id="29760"/>
    <lineage>
        <taxon>Eukaryota</taxon>
        <taxon>Viridiplantae</taxon>
        <taxon>Streptophyta</taxon>
        <taxon>Embryophyta</taxon>
        <taxon>Tracheophyta</taxon>
        <taxon>Spermatophyta</taxon>
        <taxon>Magnoliopsida</taxon>
        <taxon>eudicotyledons</taxon>
        <taxon>Gunneridae</taxon>
        <taxon>Pentapetalae</taxon>
        <taxon>rosids</taxon>
        <taxon>Vitales</taxon>
        <taxon>Vitaceae</taxon>
        <taxon>Viteae</taxon>
        <taxon>Vitis</taxon>
    </lineage>
</organism>
<accession>A0ABY9CCH3</accession>
<evidence type="ECO:0000313" key="1">
    <source>
        <dbReference type="EMBL" id="WJZ92706.1"/>
    </source>
</evidence>
<protein>
    <submittedName>
        <fullName evidence="1">Uncharacterized protein</fullName>
    </submittedName>
</protein>
<keyword evidence="2" id="KW-1185">Reference proteome</keyword>
<evidence type="ECO:0000313" key="2">
    <source>
        <dbReference type="Proteomes" id="UP001227230"/>
    </source>
</evidence>
<proteinExistence type="predicted"/>
<sequence>MHLSLSPGLSLSSPNPGAIGCLLEFHAPQGLLIIHVIASGGLEVRLSTQVDPGILEYLGKEAAIGEYSCRALNVGDHMHHYQISHVNPSPDKDRVHNKCLKVGDLVSMSSTWQ</sequence>
<gene>
    <name evidence="1" type="ORF">VitviT2T_011688</name>
</gene>
<dbReference type="Proteomes" id="UP001227230">
    <property type="component" value="Chromosome 8"/>
</dbReference>
<dbReference type="EMBL" id="CP126655">
    <property type="protein sequence ID" value="WJZ92706.1"/>
    <property type="molecule type" value="Genomic_DNA"/>
</dbReference>
<name>A0ABY9CCH3_VITVI</name>
<reference evidence="1 2" key="1">
    <citation type="journal article" date="2023" name="Hortic Res">
        <title>The complete reference genome for grapevine (Vitis vinifera L.) genetics and breeding.</title>
        <authorList>
            <person name="Shi X."/>
            <person name="Cao S."/>
            <person name="Wang X."/>
            <person name="Huang S."/>
            <person name="Wang Y."/>
            <person name="Liu Z."/>
            <person name="Liu W."/>
            <person name="Leng X."/>
            <person name="Peng Y."/>
            <person name="Wang N."/>
            <person name="Wang Y."/>
            <person name="Ma Z."/>
            <person name="Xu X."/>
            <person name="Zhang F."/>
            <person name="Xue H."/>
            <person name="Zhong H."/>
            <person name="Wang Y."/>
            <person name="Zhang K."/>
            <person name="Velt A."/>
            <person name="Avia K."/>
            <person name="Holtgrawe D."/>
            <person name="Grimplet J."/>
            <person name="Matus J.T."/>
            <person name="Ware D."/>
            <person name="Wu X."/>
            <person name="Wang H."/>
            <person name="Liu C."/>
            <person name="Fang Y."/>
            <person name="Rustenholz C."/>
            <person name="Cheng Z."/>
            <person name="Xiao H."/>
            <person name="Zhou Y."/>
        </authorList>
    </citation>
    <scope>NUCLEOTIDE SEQUENCE [LARGE SCALE GENOMIC DNA]</scope>
    <source>
        <strain evidence="2">cv. Pinot noir / PN40024</strain>
        <tissue evidence="1">Leaf</tissue>
    </source>
</reference>